<dbReference type="SMART" id="SM00369">
    <property type="entry name" value="LRR_TYP"/>
    <property type="match status" value="3"/>
</dbReference>
<sequence length="342" mass="37995">MRELLRAEKRQRLSQLASLDVKEKRAMAEAVFGCCNDEHRPRVASTIGAILMGDVSSLVLDQALDINVPPALEQLGKLAELRVLDLTRNRLGAVPEYLGSVHSLQILMLYDCGLTELPASLGRLRGLRKLELGDNRLTRLPDSFAELHGLRDLGLFNNQLTILPRWVAHLPKLFVFYGDANPWQVPPWSVVKSVSSDSGKDLAPLRRYFEAVERHGATTSRRAKMVLVGTGKAGKSSTLRGMKYGEPRPFGDDERTVQLDIWTLALGEPPAPGAEEDMRIVLSAWDFAGQPEYAAGQQQYLIKGALYLLLVPAHRATDEEVDEVLFRWLDALQAKAPVDLAR</sequence>
<keyword evidence="5" id="KW-1185">Reference proteome</keyword>
<evidence type="ECO:0000313" key="5">
    <source>
        <dbReference type="Proteomes" id="UP000037460"/>
    </source>
</evidence>
<feature type="domain" description="Disease resistance R13L4/SHOC-2-like LRR" evidence="3">
    <location>
        <begin position="70"/>
        <end position="158"/>
    </location>
</feature>
<dbReference type="InterPro" id="IPR050216">
    <property type="entry name" value="LRR_domain-containing"/>
</dbReference>
<dbReference type="InterPro" id="IPR032675">
    <property type="entry name" value="LRR_dom_sf"/>
</dbReference>
<dbReference type="InterPro" id="IPR003591">
    <property type="entry name" value="Leu-rich_rpt_typical-subtyp"/>
</dbReference>
<accession>A0A0M0JFJ9</accession>
<dbReference type="Gene3D" id="3.40.50.300">
    <property type="entry name" value="P-loop containing nucleotide triphosphate hydrolases"/>
    <property type="match status" value="1"/>
</dbReference>
<dbReference type="SUPFAM" id="SSF52540">
    <property type="entry name" value="P-loop containing nucleoside triphosphate hydrolases"/>
    <property type="match status" value="1"/>
</dbReference>
<dbReference type="AlphaFoldDB" id="A0A0M0JFJ9"/>
<organism evidence="4 5">
    <name type="scientific">Chrysochromulina tobinii</name>
    <dbReference type="NCBI Taxonomy" id="1460289"/>
    <lineage>
        <taxon>Eukaryota</taxon>
        <taxon>Haptista</taxon>
        <taxon>Haptophyta</taxon>
        <taxon>Prymnesiophyceae</taxon>
        <taxon>Prymnesiales</taxon>
        <taxon>Chrysochromulinaceae</taxon>
        <taxon>Chrysochromulina</taxon>
    </lineage>
</organism>
<comment type="caution">
    <text evidence="4">The sequence shown here is derived from an EMBL/GenBank/DDBJ whole genome shotgun (WGS) entry which is preliminary data.</text>
</comment>
<keyword evidence="2" id="KW-0677">Repeat</keyword>
<dbReference type="Pfam" id="PF23598">
    <property type="entry name" value="LRR_14"/>
    <property type="match status" value="1"/>
</dbReference>
<dbReference type="EMBL" id="JWZX01002984">
    <property type="protein sequence ID" value="KOO25371.1"/>
    <property type="molecule type" value="Genomic_DNA"/>
</dbReference>
<protein>
    <submittedName>
        <fullName evidence="4">Leucine rich repeat-containing protein</fullName>
    </submittedName>
</protein>
<dbReference type="InterPro" id="IPR027417">
    <property type="entry name" value="P-loop_NTPase"/>
</dbReference>
<dbReference type="PANTHER" id="PTHR48051:SF48">
    <property type="entry name" value="MULTIFUNCTIONAL ROCO FAMILY SIGNALING REGULATOR 1"/>
    <property type="match status" value="1"/>
</dbReference>
<dbReference type="SUPFAM" id="SSF52058">
    <property type="entry name" value="L domain-like"/>
    <property type="match status" value="1"/>
</dbReference>
<name>A0A0M0JFJ9_9EUKA</name>
<reference evidence="5" key="1">
    <citation type="journal article" date="2015" name="PLoS Genet.">
        <title>Genome Sequence and Transcriptome Analyses of Chrysochromulina tobin: Metabolic Tools for Enhanced Algal Fitness in the Prominent Order Prymnesiales (Haptophyceae).</title>
        <authorList>
            <person name="Hovde B.T."/>
            <person name="Deodato C.R."/>
            <person name="Hunsperger H.M."/>
            <person name="Ryken S.A."/>
            <person name="Yost W."/>
            <person name="Jha R.K."/>
            <person name="Patterson J."/>
            <person name="Monnat R.J. Jr."/>
            <person name="Barlow S.B."/>
            <person name="Starkenburg S.R."/>
            <person name="Cattolico R.A."/>
        </authorList>
    </citation>
    <scope>NUCLEOTIDE SEQUENCE</scope>
    <source>
        <strain evidence="5">CCMP291</strain>
    </source>
</reference>
<keyword evidence="1" id="KW-0433">Leucine-rich repeat</keyword>
<evidence type="ECO:0000313" key="4">
    <source>
        <dbReference type="EMBL" id="KOO25371.1"/>
    </source>
</evidence>
<dbReference type="Gene3D" id="3.80.10.10">
    <property type="entry name" value="Ribonuclease Inhibitor"/>
    <property type="match status" value="1"/>
</dbReference>
<dbReference type="GO" id="GO:0005737">
    <property type="term" value="C:cytoplasm"/>
    <property type="evidence" value="ECO:0007669"/>
    <property type="project" value="TreeGrafter"/>
</dbReference>
<evidence type="ECO:0000256" key="1">
    <source>
        <dbReference type="ARBA" id="ARBA00022614"/>
    </source>
</evidence>
<dbReference type="InterPro" id="IPR055414">
    <property type="entry name" value="LRR_R13L4/SHOC2-like"/>
</dbReference>
<evidence type="ECO:0000256" key="2">
    <source>
        <dbReference type="ARBA" id="ARBA00022737"/>
    </source>
</evidence>
<dbReference type="PANTHER" id="PTHR48051">
    <property type="match status" value="1"/>
</dbReference>
<proteinExistence type="predicted"/>
<evidence type="ECO:0000259" key="3">
    <source>
        <dbReference type="Pfam" id="PF23598"/>
    </source>
</evidence>
<gene>
    <name evidence="4" type="ORF">Ctob_007716</name>
</gene>
<dbReference type="Proteomes" id="UP000037460">
    <property type="component" value="Unassembled WGS sequence"/>
</dbReference>
<dbReference type="Pfam" id="PF08477">
    <property type="entry name" value="Roc"/>
    <property type="match status" value="1"/>
</dbReference>
<dbReference type="OrthoDB" id="676979at2759"/>